<keyword evidence="2" id="KW-0804">Transcription</keyword>
<dbReference type="AlphaFoldDB" id="A0A1N7ESZ0"/>
<dbReference type="InterPro" id="IPR016032">
    <property type="entry name" value="Sig_transdc_resp-reg_C-effctor"/>
</dbReference>
<organism evidence="4 5">
    <name type="scientific">Micromonospora avicenniae</name>
    <dbReference type="NCBI Taxonomy" id="1198245"/>
    <lineage>
        <taxon>Bacteria</taxon>
        <taxon>Bacillati</taxon>
        <taxon>Actinomycetota</taxon>
        <taxon>Actinomycetes</taxon>
        <taxon>Micromonosporales</taxon>
        <taxon>Micromonosporaceae</taxon>
        <taxon>Micromonospora</taxon>
    </lineage>
</organism>
<accession>A0A1N7ESZ0</accession>
<dbReference type="SUPFAM" id="SSF52540">
    <property type="entry name" value="P-loop containing nucleoside triphosphate hydrolases"/>
    <property type="match status" value="1"/>
</dbReference>
<protein>
    <submittedName>
        <fullName evidence="4">DNA-binding transcriptional activator of the SARP family</fullName>
    </submittedName>
</protein>
<evidence type="ECO:0000313" key="4">
    <source>
        <dbReference type="EMBL" id="SIR91172.1"/>
    </source>
</evidence>
<dbReference type="RefSeq" id="WP_076473616.1">
    <property type="nucleotide sequence ID" value="NZ_FTNF01000027.1"/>
</dbReference>
<dbReference type="Gene3D" id="1.10.10.10">
    <property type="entry name" value="Winged helix-like DNA-binding domain superfamily/Winged helix DNA-binding domain"/>
    <property type="match status" value="1"/>
</dbReference>
<dbReference type="Gene3D" id="1.25.40.10">
    <property type="entry name" value="Tetratricopeptide repeat domain"/>
    <property type="match status" value="1"/>
</dbReference>
<dbReference type="EMBL" id="FTNF01000027">
    <property type="protein sequence ID" value="SIR91172.1"/>
    <property type="molecule type" value="Genomic_DNA"/>
</dbReference>
<dbReference type="CDD" id="cd15831">
    <property type="entry name" value="BTAD"/>
    <property type="match status" value="1"/>
</dbReference>
<evidence type="ECO:0000256" key="2">
    <source>
        <dbReference type="ARBA" id="ARBA00023163"/>
    </source>
</evidence>
<dbReference type="InterPro" id="IPR036388">
    <property type="entry name" value="WH-like_DNA-bd_sf"/>
</dbReference>
<dbReference type="PRINTS" id="PR00364">
    <property type="entry name" value="DISEASERSIST"/>
</dbReference>
<dbReference type="SUPFAM" id="SSF46894">
    <property type="entry name" value="C-terminal effector domain of the bipartite response regulators"/>
    <property type="match status" value="1"/>
</dbReference>
<dbReference type="STRING" id="1198245.SAMN05444858_1276"/>
<evidence type="ECO:0000313" key="5">
    <source>
        <dbReference type="Proteomes" id="UP000186004"/>
    </source>
</evidence>
<name>A0A1N7ESZ0_9ACTN</name>
<evidence type="ECO:0000259" key="3">
    <source>
        <dbReference type="SMART" id="SM01043"/>
    </source>
</evidence>
<keyword evidence="5" id="KW-1185">Reference proteome</keyword>
<dbReference type="Proteomes" id="UP000186004">
    <property type="component" value="Unassembled WGS sequence"/>
</dbReference>
<dbReference type="InterPro" id="IPR011990">
    <property type="entry name" value="TPR-like_helical_dom_sf"/>
</dbReference>
<gene>
    <name evidence="4" type="ORF">SAMN05444858_1276</name>
</gene>
<reference evidence="4 5" key="1">
    <citation type="submission" date="2017-01" db="EMBL/GenBank/DDBJ databases">
        <authorList>
            <person name="Mah S.A."/>
            <person name="Swanson W.J."/>
            <person name="Moy G.W."/>
            <person name="Vacquier V.D."/>
        </authorList>
    </citation>
    <scope>NUCLEOTIDE SEQUENCE [LARGE SCALE GENOMIC DNA]</scope>
    <source>
        <strain evidence="4 5">DSM 45758</strain>
    </source>
</reference>
<sequence length="609" mass="64642">MRLQIRLLGTVELTVDGRITTPTPPKRRAVLAGLALDANRPVSLDRLAGMVWRDEAPASAVANLRSHAANLRRVLGDRLIARPNAYELTLAPHELDVTEFQQLAGQGRSRLAAGDPVGAVESLRAALDCWRGAAGEGLPRGTALDNRWASLDEQRLQVFEELIEARLAFGEHLVLLPEIRRHIAAHPLRERGWGQLMLALYRVGDVPAALTAYRDAHTALKEQLGIDPGEELARLHRAMLDRSPELAYVPPDTPLAVLAPVPAAAPPVTVPRELPADLVTFVGRTTEVAEVVAAVTGAAPAAAVISGPAGSGKTALAVRAAHTVAAAFPDGQVFVDLGYRPSVTPAEVLARVLRALGVPAAEVPCGIDELAGWVRSRVAGRRLLLVVDGVTGAEQVRPLIPAGPGPALIVAGQRHLRSLDGVRRIDLDPFGVAEARPLLATLAGADRLNADPAATAELVRLCAGSVLALRIAGSRLASRPDLSVATLVAQLRDGRDRLDLLAYEDLSVRARLATGVAAVRFADEVAGRLLEQLGEAPDAPVLPERSAARLGVSVHRVWQALEELADAHLLRRDDPAGYRLPALVRDYAAELAKVSAPTLTGWRIDPVAA</sequence>
<dbReference type="OrthoDB" id="7628974at2"/>
<feature type="domain" description="Bacterial transcriptional activator" evidence="3">
    <location>
        <begin position="95"/>
        <end position="240"/>
    </location>
</feature>
<dbReference type="PANTHER" id="PTHR35807">
    <property type="entry name" value="TRANSCRIPTIONAL REGULATOR REDD-RELATED"/>
    <property type="match status" value="1"/>
</dbReference>
<dbReference type="InterPro" id="IPR005158">
    <property type="entry name" value="BTAD"/>
</dbReference>
<dbReference type="PANTHER" id="PTHR35807:SF1">
    <property type="entry name" value="TRANSCRIPTIONAL REGULATOR REDD"/>
    <property type="match status" value="1"/>
</dbReference>
<evidence type="ECO:0000256" key="1">
    <source>
        <dbReference type="ARBA" id="ARBA00023015"/>
    </source>
</evidence>
<dbReference type="SMART" id="SM01043">
    <property type="entry name" value="BTAD"/>
    <property type="match status" value="1"/>
</dbReference>
<dbReference type="GO" id="GO:0003677">
    <property type="term" value="F:DNA binding"/>
    <property type="evidence" value="ECO:0007669"/>
    <property type="project" value="UniProtKB-KW"/>
</dbReference>
<dbReference type="Gene3D" id="3.40.50.300">
    <property type="entry name" value="P-loop containing nucleotide triphosphate hydrolases"/>
    <property type="match status" value="1"/>
</dbReference>
<dbReference type="GO" id="GO:0006355">
    <property type="term" value="P:regulation of DNA-templated transcription"/>
    <property type="evidence" value="ECO:0007669"/>
    <property type="project" value="InterPro"/>
</dbReference>
<dbReference type="InterPro" id="IPR051677">
    <property type="entry name" value="AfsR-DnrI-RedD_regulator"/>
</dbReference>
<dbReference type="InterPro" id="IPR027417">
    <property type="entry name" value="P-loop_NTPase"/>
</dbReference>
<dbReference type="Pfam" id="PF03704">
    <property type="entry name" value="BTAD"/>
    <property type="match status" value="1"/>
</dbReference>
<dbReference type="SUPFAM" id="SSF48452">
    <property type="entry name" value="TPR-like"/>
    <property type="match status" value="1"/>
</dbReference>
<keyword evidence="4" id="KW-0238">DNA-binding</keyword>
<proteinExistence type="predicted"/>
<keyword evidence="1" id="KW-0805">Transcription regulation</keyword>